<reference evidence="7" key="1">
    <citation type="journal article" date="2016" name="Proc. Natl. Acad. Sci. U.S.A.">
        <title>Comparative genomics of biotechnologically important yeasts.</title>
        <authorList>
            <person name="Riley R."/>
            <person name="Haridas S."/>
            <person name="Wolfe K.H."/>
            <person name="Lopes M.R."/>
            <person name="Hittinger C.T."/>
            <person name="Goeker M."/>
            <person name="Salamov A.A."/>
            <person name="Wisecaver J.H."/>
            <person name="Long T.M."/>
            <person name="Calvey C.H."/>
            <person name="Aerts A.L."/>
            <person name="Barry K.W."/>
            <person name="Choi C."/>
            <person name="Clum A."/>
            <person name="Coughlan A.Y."/>
            <person name="Deshpande S."/>
            <person name="Douglass A.P."/>
            <person name="Hanson S.J."/>
            <person name="Klenk H.-P."/>
            <person name="LaButti K.M."/>
            <person name="Lapidus A."/>
            <person name="Lindquist E.A."/>
            <person name="Lipzen A.M."/>
            <person name="Meier-Kolthoff J.P."/>
            <person name="Ohm R.A."/>
            <person name="Otillar R.P."/>
            <person name="Pangilinan J.L."/>
            <person name="Peng Y."/>
            <person name="Rokas A."/>
            <person name="Rosa C.A."/>
            <person name="Scheuner C."/>
            <person name="Sibirny A.A."/>
            <person name="Slot J.C."/>
            <person name="Stielow J.B."/>
            <person name="Sun H."/>
            <person name="Kurtzman C.P."/>
            <person name="Blackwell M."/>
            <person name="Grigoriev I.V."/>
            <person name="Jeffries T.W."/>
        </authorList>
    </citation>
    <scope>NUCLEOTIDE SEQUENCE [LARGE SCALE GENOMIC DNA]</scope>
    <source>
        <strain evidence="7">NRRL Y-1626</strain>
    </source>
</reference>
<dbReference type="GO" id="GO:0005730">
    <property type="term" value="C:nucleolus"/>
    <property type="evidence" value="ECO:0007669"/>
    <property type="project" value="TreeGrafter"/>
</dbReference>
<proteinExistence type="inferred from homology"/>
<dbReference type="PANTHER" id="PTHR15565">
    <property type="entry name" value="AATF PROTEIN APOPTOSIS ANTAGONIZING TRANSCRIPTION FACTOR"/>
    <property type="match status" value="1"/>
</dbReference>
<protein>
    <recommendedName>
        <fullName evidence="2">Protein BFR2</fullName>
    </recommendedName>
</protein>
<feature type="domain" description="Apoptosis-antagonizing transcription factor C-terminal" evidence="4">
    <location>
        <begin position="311"/>
        <end position="395"/>
    </location>
</feature>
<feature type="compositionally biased region" description="Basic and acidic residues" evidence="3">
    <location>
        <begin position="65"/>
        <end position="91"/>
    </location>
</feature>
<dbReference type="AlphaFoldDB" id="A0A1B7TEH6"/>
<dbReference type="Pfam" id="PF13339">
    <property type="entry name" value="AATF-Che1"/>
    <property type="match status" value="1"/>
</dbReference>
<dbReference type="InterPro" id="IPR012617">
    <property type="entry name" value="AATF_C"/>
</dbReference>
<dbReference type="PANTHER" id="PTHR15565:SF0">
    <property type="entry name" value="PROTEIN AATF"/>
    <property type="match status" value="1"/>
</dbReference>
<gene>
    <name evidence="6" type="ORF">HANVADRAFT_70599</name>
</gene>
<organism evidence="6 7">
    <name type="scientific">Hanseniaspora valbyensis NRRL Y-1626</name>
    <dbReference type="NCBI Taxonomy" id="766949"/>
    <lineage>
        <taxon>Eukaryota</taxon>
        <taxon>Fungi</taxon>
        <taxon>Dikarya</taxon>
        <taxon>Ascomycota</taxon>
        <taxon>Saccharomycotina</taxon>
        <taxon>Saccharomycetes</taxon>
        <taxon>Saccharomycodales</taxon>
        <taxon>Saccharomycodaceae</taxon>
        <taxon>Hanseniaspora</taxon>
    </lineage>
</organism>
<feature type="compositionally biased region" description="Acidic residues" evidence="3">
    <location>
        <begin position="126"/>
        <end position="142"/>
    </location>
</feature>
<evidence type="ECO:0000313" key="6">
    <source>
        <dbReference type="EMBL" id="OBA27065.1"/>
    </source>
</evidence>
<sequence length="434" mass="50356">MAKSIKSASQKIEKYLNKKQKAQDFDIENEDIIGGNVSSNDDENSDDNEDEFNKKEHYVSVGKSKIREEIASKNRENQKLIDGKKVSRDELYNYNNNIINEESSSEEEEEEEEESSDDTFHSAIDNDVEEDSISEKSDSEDEAPQKPVSTYQQFTQSQSKDAIKGKSIIQQNKQFDSILDIRMQLQKAMSIYNTEYSNNNLGSDLTKLAKENNTLLKEIIKEINKKRLHLHKKDHFTTRDYDIDETTNFKKVTKKLNQTLDKYNKVTLNKWSKKTLDSDHNLLEHLDNLLLDKSKLISQLRQPKFNDLQFYKNLLNQLIQQKLNNTNNNSNVKGISSKPIEIRLVKKDNSGNKSSKGRKLDYTVQQKLLNFETPNRTNSKLWDDFKRDEFFVGLFGRNVDLWSMDQDAENSSDASDEENDEEEEIVNDGLKIFG</sequence>
<evidence type="ECO:0000259" key="5">
    <source>
        <dbReference type="Pfam" id="PF13339"/>
    </source>
</evidence>
<evidence type="ECO:0000256" key="2">
    <source>
        <dbReference type="ARBA" id="ARBA00013850"/>
    </source>
</evidence>
<comment type="caution">
    <text evidence="6">The sequence shown here is derived from an EMBL/GenBank/DDBJ whole genome shotgun (WGS) entry which is preliminary data.</text>
</comment>
<feature type="region of interest" description="Disordered" evidence="3">
    <location>
        <begin position="406"/>
        <end position="434"/>
    </location>
</feature>
<evidence type="ECO:0000256" key="1">
    <source>
        <dbReference type="ARBA" id="ARBA00008966"/>
    </source>
</evidence>
<dbReference type="OrthoDB" id="5783963at2759"/>
<evidence type="ECO:0000313" key="7">
    <source>
        <dbReference type="Proteomes" id="UP000092321"/>
    </source>
</evidence>
<dbReference type="EMBL" id="LXPE01000011">
    <property type="protein sequence ID" value="OBA27065.1"/>
    <property type="molecule type" value="Genomic_DNA"/>
</dbReference>
<feature type="compositionally biased region" description="Acidic residues" evidence="3">
    <location>
        <begin position="40"/>
        <end position="50"/>
    </location>
</feature>
<name>A0A1B7TEH6_9ASCO</name>
<dbReference type="GO" id="GO:0000462">
    <property type="term" value="P:maturation of SSU-rRNA from tricistronic rRNA transcript (SSU-rRNA, 5.8S rRNA, LSU-rRNA)"/>
    <property type="evidence" value="ECO:0007669"/>
    <property type="project" value="TreeGrafter"/>
</dbReference>
<dbReference type="Proteomes" id="UP000092321">
    <property type="component" value="Unassembled WGS sequence"/>
</dbReference>
<feature type="compositionally biased region" description="Acidic residues" evidence="3">
    <location>
        <begin position="103"/>
        <end position="117"/>
    </location>
</feature>
<dbReference type="InterPro" id="IPR025160">
    <property type="entry name" value="AATF"/>
</dbReference>
<feature type="compositionally biased region" description="Polar residues" evidence="3">
    <location>
        <begin position="147"/>
        <end position="160"/>
    </location>
</feature>
<feature type="compositionally biased region" description="Acidic residues" evidence="3">
    <location>
        <begin position="406"/>
        <end position="426"/>
    </location>
</feature>
<feature type="domain" description="AATF leucine zipper-containing" evidence="5">
    <location>
        <begin position="161"/>
        <end position="274"/>
    </location>
</feature>
<dbReference type="InterPro" id="IPR039223">
    <property type="entry name" value="AATF/Bfr2"/>
</dbReference>
<dbReference type="Pfam" id="PF08164">
    <property type="entry name" value="TRAUB"/>
    <property type="match status" value="1"/>
</dbReference>
<accession>A0A1B7TEH6</accession>
<evidence type="ECO:0000259" key="4">
    <source>
        <dbReference type="Pfam" id="PF08164"/>
    </source>
</evidence>
<keyword evidence="7" id="KW-1185">Reference proteome</keyword>
<comment type="similarity">
    <text evidence="1">Belongs to the AATF family.</text>
</comment>
<feature type="region of interest" description="Disordered" evidence="3">
    <location>
        <begin position="17"/>
        <end position="165"/>
    </location>
</feature>
<evidence type="ECO:0000256" key="3">
    <source>
        <dbReference type="SAM" id="MobiDB-lite"/>
    </source>
</evidence>